<dbReference type="EMBL" id="FUKJ01000279">
    <property type="protein sequence ID" value="SJM93661.1"/>
    <property type="molecule type" value="Genomic_DNA"/>
</dbReference>
<sequence length="162" mass="18633">MNTRMTFLIAMIFSFPSLLIAEDSSVNNPLHKFWICAITDYNSLVDGRYQEGKCRANTQYSEPPCREFFLEYEGADGIRPGIDFKKVSEEESSSIVDGEEQAATQSTTIEIKKVKDQYLYSHNIVKTNSKSTDKWLYNGQCRYYQVPSSEKIYIHNGLEIAR</sequence>
<keyword evidence="3" id="KW-1185">Reference proteome</keyword>
<evidence type="ECO:0000313" key="3">
    <source>
        <dbReference type="Proteomes" id="UP000195442"/>
    </source>
</evidence>
<protein>
    <submittedName>
        <fullName evidence="2">Uncharacterized protein</fullName>
    </submittedName>
</protein>
<keyword evidence="1" id="KW-0732">Signal</keyword>
<evidence type="ECO:0000313" key="2">
    <source>
        <dbReference type="EMBL" id="SJM93661.1"/>
    </source>
</evidence>
<dbReference type="AlphaFoldDB" id="A0A1R4HCA3"/>
<proteinExistence type="predicted"/>
<dbReference type="Proteomes" id="UP000195442">
    <property type="component" value="Unassembled WGS sequence"/>
</dbReference>
<dbReference type="OrthoDB" id="9843035at2"/>
<reference evidence="3" key="1">
    <citation type="submission" date="2017-02" db="EMBL/GenBank/DDBJ databases">
        <authorList>
            <person name="Daims H."/>
        </authorList>
    </citation>
    <scope>NUCLEOTIDE SEQUENCE [LARGE SCALE GENOMIC DNA]</scope>
</reference>
<accession>A0A1R4HCA3</accession>
<feature type="chain" id="PRO_5013317702" evidence="1">
    <location>
        <begin position="22"/>
        <end position="162"/>
    </location>
</feature>
<organism evidence="2 3">
    <name type="scientific">Crenothrix polyspora</name>
    <dbReference type="NCBI Taxonomy" id="360316"/>
    <lineage>
        <taxon>Bacteria</taxon>
        <taxon>Pseudomonadati</taxon>
        <taxon>Pseudomonadota</taxon>
        <taxon>Gammaproteobacteria</taxon>
        <taxon>Methylococcales</taxon>
        <taxon>Crenotrichaceae</taxon>
        <taxon>Crenothrix</taxon>
    </lineage>
</organism>
<name>A0A1R4HCA3_9GAMM</name>
<gene>
    <name evidence="2" type="ORF">CRENPOLYSF2_350003</name>
</gene>
<dbReference type="RefSeq" id="WP_143341595.1">
    <property type="nucleotide sequence ID" value="NZ_FUKJ01000279.1"/>
</dbReference>
<feature type="signal peptide" evidence="1">
    <location>
        <begin position="1"/>
        <end position="21"/>
    </location>
</feature>
<evidence type="ECO:0000256" key="1">
    <source>
        <dbReference type="SAM" id="SignalP"/>
    </source>
</evidence>